<feature type="domain" description="ABC-three component systems C-terminal" evidence="2">
    <location>
        <begin position="142"/>
        <end position="285"/>
    </location>
</feature>
<dbReference type="Pfam" id="PF20279">
    <property type="entry name" value="CTD12"/>
    <property type="match status" value="1"/>
</dbReference>
<dbReference type="EMBL" id="JAPJDO010000002">
    <property type="protein sequence ID" value="MCX2935874.1"/>
    <property type="molecule type" value="Genomic_DNA"/>
</dbReference>
<feature type="region of interest" description="Disordered" evidence="1">
    <location>
        <begin position="1"/>
        <end position="28"/>
    </location>
</feature>
<organism evidence="3 4">
    <name type="scientific">Mycobacterium pinniadriaticum</name>
    <dbReference type="NCBI Taxonomy" id="2994102"/>
    <lineage>
        <taxon>Bacteria</taxon>
        <taxon>Bacillati</taxon>
        <taxon>Actinomycetota</taxon>
        <taxon>Actinomycetes</taxon>
        <taxon>Mycobacteriales</taxon>
        <taxon>Mycobacteriaceae</taxon>
        <taxon>Mycobacterium</taxon>
    </lineage>
</organism>
<proteinExistence type="predicted"/>
<protein>
    <recommendedName>
        <fullName evidence="2">ABC-three component systems C-terminal domain-containing protein</fullName>
    </recommendedName>
</protein>
<dbReference type="InterPro" id="IPR046917">
    <property type="entry name" value="ABC-3C_CTD12"/>
</dbReference>
<evidence type="ECO:0000259" key="2">
    <source>
        <dbReference type="Pfam" id="PF20279"/>
    </source>
</evidence>
<comment type="caution">
    <text evidence="3">The sequence shown here is derived from an EMBL/GenBank/DDBJ whole genome shotgun (WGS) entry which is preliminary data.</text>
</comment>
<evidence type="ECO:0000313" key="4">
    <source>
        <dbReference type="Proteomes" id="UP001300745"/>
    </source>
</evidence>
<sequence>MGTQNFATGRDGGRDARFEGTAQMHPSTTAPWKGRVVVQAKHTNGFNKSFSETDFFNPGSESNTLAEEIPRIKKLRVSGELNHYILFSNRKLTANAEARIRNHISNECGIPTESIFLVGVEQLELYMKLFPEIPAIANLDPFDFPLLVSPDAISEVVEALATHSSAVAEAVRQVPEERTSYADKNERNNMTPDYGKTLRRRYLPDTAVIQEFLADPQNRSITALYESACEEFELEIVAKRSDYHTFDAVLQYLMKLLIGRDAILRSNQRLTRAIIFYMYWNCDIGGGVDVDPVQA</sequence>
<keyword evidence="4" id="KW-1185">Reference proteome</keyword>
<evidence type="ECO:0000313" key="3">
    <source>
        <dbReference type="EMBL" id="MCX2935874.1"/>
    </source>
</evidence>
<reference evidence="3 4" key="1">
    <citation type="submission" date="2022-11" db="EMBL/GenBank/DDBJ databases">
        <title>Mycobacterium sp. nov.</title>
        <authorList>
            <person name="Papic B."/>
            <person name="Spicic S."/>
            <person name="Duvnjak S."/>
        </authorList>
    </citation>
    <scope>NUCLEOTIDE SEQUENCE [LARGE SCALE GENOMIC DNA]</scope>
    <source>
        <strain evidence="3 4">CVI_P4</strain>
    </source>
</reference>
<dbReference type="Proteomes" id="UP001300745">
    <property type="component" value="Unassembled WGS sequence"/>
</dbReference>
<gene>
    <name evidence="3" type="ORF">ORI27_04135</name>
</gene>
<dbReference type="RefSeq" id="WP_265995232.1">
    <property type="nucleotide sequence ID" value="NZ_JAPJDN010000002.1"/>
</dbReference>
<evidence type="ECO:0000256" key="1">
    <source>
        <dbReference type="SAM" id="MobiDB-lite"/>
    </source>
</evidence>
<accession>A0ABT3S9Q4</accession>
<name>A0ABT3S9Q4_9MYCO</name>